<comment type="caution">
    <text evidence="1">The sequence shown here is derived from an EMBL/GenBank/DDBJ whole genome shotgun (WGS) entry which is preliminary data.</text>
</comment>
<name>A0A1V6RW29_9EURO</name>
<keyword evidence="2" id="KW-1185">Reference proteome</keyword>
<reference evidence="2" key="1">
    <citation type="journal article" date="2017" name="Nat. Microbiol.">
        <title>Global analysis of biosynthetic gene clusters reveals vast potential of secondary metabolite production in Penicillium species.</title>
        <authorList>
            <person name="Nielsen J.C."/>
            <person name="Grijseels S."/>
            <person name="Prigent S."/>
            <person name="Ji B."/>
            <person name="Dainat J."/>
            <person name="Nielsen K.F."/>
            <person name="Frisvad J.C."/>
            <person name="Workman M."/>
            <person name="Nielsen J."/>
        </authorList>
    </citation>
    <scope>NUCLEOTIDE SEQUENCE [LARGE SCALE GENOMIC DNA]</scope>
    <source>
        <strain evidence="2">IBT 29486</strain>
    </source>
</reference>
<sequence>MPLVEYPNIHMCIMKFSNVEFAVNSSSNSPTFKTHDIIDGEIVFTPHQETDIEDISITFQGMTRIEAANMSTHLPLPFNRLQKPFLSMELPMYDYLRGTKTLKPDKRYRIPFKFVVPNELPIHACHHQCANHQIQQEHLLLPASLSYRATKSHEIHDMSPEMAEVIYSINFVLWQRDGKAGRSKKIQECTHPVQILPTRDENPPIFVPRKNKFYKLLAEKSLSTGILRNARGKLTACSAQPPAIQLQILQPTNTDASTSLNITLQFDPSHLGQLPPSLLAVEFQLRAMTFFGLESWQDYPDLIDVSTWGPRREFWSDYVTLAPNKEIKLDWKSQEEVEHTIFTASIEASVSLPTYRRYPPTFHSCLVSRAYALKATLFYRVDGKSRGRSSISVSVPVEICAT</sequence>
<dbReference type="Proteomes" id="UP000191518">
    <property type="component" value="Unassembled WGS sequence"/>
</dbReference>
<dbReference type="EMBL" id="MDYP01000023">
    <property type="protein sequence ID" value="OQE05613.1"/>
    <property type="molecule type" value="Genomic_DNA"/>
</dbReference>
<protein>
    <recommendedName>
        <fullName evidence="3">Arrestin-like N-terminal domain-containing protein</fullName>
    </recommendedName>
</protein>
<dbReference type="InterPro" id="IPR014752">
    <property type="entry name" value="Arrestin-like_C"/>
</dbReference>
<proteinExistence type="predicted"/>
<evidence type="ECO:0000313" key="2">
    <source>
        <dbReference type="Proteomes" id="UP000191518"/>
    </source>
</evidence>
<evidence type="ECO:0008006" key="3">
    <source>
        <dbReference type="Google" id="ProtNLM"/>
    </source>
</evidence>
<evidence type="ECO:0000313" key="1">
    <source>
        <dbReference type="EMBL" id="OQE05613.1"/>
    </source>
</evidence>
<accession>A0A1V6RW29</accession>
<gene>
    <name evidence="1" type="ORF">PENVUL_c023G09670</name>
</gene>
<dbReference type="STRING" id="29845.A0A1V6RW29"/>
<dbReference type="Gene3D" id="2.60.40.640">
    <property type="match status" value="1"/>
</dbReference>
<dbReference type="InterPro" id="IPR039634">
    <property type="entry name" value="Bul1-like"/>
</dbReference>
<dbReference type="PANTHER" id="PTHR31904">
    <property type="entry name" value="BYPASS OF STOP CODON PROTEIN 5-RELATED"/>
    <property type="match status" value="1"/>
</dbReference>
<dbReference type="PANTHER" id="PTHR31904:SF1">
    <property type="entry name" value="BYPASS OF STOP CODON PROTEIN 5-RELATED"/>
    <property type="match status" value="1"/>
</dbReference>
<organism evidence="1 2">
    <name type="scientific">Penicillium vulpinum</name>
    <dbReference type="NCBI Taxonomy" id="29845"/>
    <lineage>
        <taxon>Eukaryota</taxon>
        <taxon>Fungi</taxon>
        <taxon>Dikarya</taxon>
        <taxon>Ascomycota</taxon>
        <taxon>Pezizomycotina</taxon>
        <taxon>Eurotiomycetes</taxon>
        <taxon>Eurotiomycetidae</taxon>
        <taxon>Eurotiales</taxon>
        <taxon>Aspergillaceae</taxon>
        <taxon>Penicillium</taxon>
    </lineage>
</organism>
<dbReference type="AlphaFoldDB" id="A0A1V6RW29"/>